<dbReference type="EMBL" id="PGFF01000001">
    <property type="protein sequence ID" value="PJJ71320.1"/>
    <property type="molecule type" value="Genomic_DNA"/>
</dbReference>
<evidence type="ECO:0008006" key="5">
    <source>
        <dbReference type="Google" id="ProtNLM"/>
    </source>
</evidence>
<protein>
    <recommendedName>
        <fullName evidence="5">DNA polymerase III subunit gamma/tau</fullName>
    </recommendedName>
</protein>
<proteinExistence type="predicted"/>
<gene>
    <name evidence="3" type="ORF">CLV46_0863</name>
</gene>
<feature type="compositionally biased region" description="Low complexity" evidence="1">
    <location>
        <begin position="24"/>
        <end position="39"/>
    </location>
</feature>
<evidence type="ECO:0000313" key="3">
    <source>
        <dbReference type="EMBL" id="PJJ71320.1"/>
    </source>
</evidence>
<accession>A0A2M9CHG9</accession>
<dbReference type="Proteomes" id="UP000228758">
    <property type="component" value="Unassembled WGS sequence"/>
</dbReference>
<organism evidence="3 4">
    <name type="scientific">Diaminobutyricimonas aerilata</name>
    <dbReference type="NCBI Taxonomy" id="1162967"/>
    <lineage>
        <taxon>Bacteria</taxon>
        <taxon>Bacillati</taxon>
        <taxon>Actinomycetota</taxon>
        <taxon>Actinomycetes</taxon>
        <taxon>Micrococcales</taxon>
        <taxon>Microbacteriaceae</taxon>
        <taxon>Diaminobutyricimonas</taxon>
    </lineage>
</organism>
<keyword evidence="2" id="KW-0812">Transmembrane</keyword>
<feature type="transmembrane region" description="Helical" evidence="2">
    <location>
        <begin position="81"/>
        <end position="106"/>
    </location>
</feature>
<feature type="compositionally biased region" description="Acidic residues" evidence="1">
    <location>
        <begin position="1"/>
        <end position="10"/>
    </location>
</feature>
<comment type="caution">
    <text evidence="3">The sequence shown here is derived from an EMBL/GenBank/DDBJ whole genome shotgun (WGS) entry which is preliminary data.</text>
</comment>
<evidence type="ECO:0000256" key="1">
    <source>
        <dbReference type="SAM" id="MobiDB-lite"/>
    </source>
</evidence>
<reference evidence="3 4" key="1">
    <citation type="submission" date="2017-11" db="EMBL/GenBank/DDBJ databases">
        <title>Genomic Encyclopedia of Archaeal and Bacterial Type Strains, Phase II (KMG-II): From Individual Species to Whole Genera.</title>
        <authorList>
            <person name="Goeker M."/>
        </authorList>
    </citation>
    <scope>NUCLEOTIDE SEQUENCE [LARGE SCALE GENOMIC DNA]</scope>
    <source>
        <strain evidence="3 4">DSM 27393</strain>
    </source>
</reference>
<sequence>MATVDDDDEALTWAGDTDRLGSRVEPAPTAAPAATDEPVPVRSRRDTALIGVYGVFAGVYLVFTVLWLLGVQYVRGNDSTLLAAIMFQFGEFLAIISCPIWFAAVWYLTKTARPFVRVLWLVAGVALLVPWPFFLGLAR</sequence>
<evidence type="ECO:0000313" key="4">
    <source>
        <dbReference type="Proteomes" id="UP000228758"/>
    </source>
</evidence>
<dbReference type="AlphaFoldDB" id="A0A2M9CHG9"/>
<keyword evidence="2" id="KW-0472">Membrane</keyword>
<name>A0A2M9CHG9_9MICO</name>
<feature type="transmembrane region" description="Helical" evidence="2">
    <location>
        <begin position="48"/>
        <end position="69"/>
    </location>
</feature>
<dbReference type="RefSeq" id="WP_100363629.1">
    <property type="nucleotide sequence ID" value="NZ_PGFF01000001.1"/>
</dbReference>
<evidence type="ECO:0000256" key="2">
    <source>
        <dbReference type="SAM" id="Phobius"/>
    </source>
</evidence>
<dbReference type="OrthoDB" id="4981704at2"/>
<keyword evidence="4" id="KW-1185">Reference proteome</keyword>
<feature type="transmembrane region" description="Helical" evidence="2">
    <location>
        <begin position="118"/>
        <end position="138"/>
    </location>
</feature>
<keyword evidence="2" id="KW-1133">Transmembrane helix</keyword>
<feature type="region of interest" description="Disordered" evidence="1">
    <location>
        <begin position="1"/>
        <end position="39"/>
    </location>
</feature>